<dbReference type="PANTHER" id="PTHR32063:SF18">
    <property type="entry name" value="CATION EFFLUX SYSTEM PROTEIN"/>
    <property type="match status" value="1"/>
</dbReference>
<feature type="transmembrane region" description="Helical" evidence="2">
    <location>
        <begin position="369"/>
        <end position="390"/>
    </location>
</feature>
<dbReference type="EMBL" id="JACHGG010000011">
    <property type="protein sequence ID" value="MBB6061368.1"/>
    <property type="molecule type" value="Genomic_DNA"/>
</dbReference>
<feature type="transmembrane region" description="Helical" evidence="2">
    <location>
        <begin position="396"/>
        <end position="419"/>
    </location>
</feature>
<gene>
    <name evidence="3" type="ORF">HNQ93_004247</name>
</gene>
<name>A0A7W9T5W8_9BACT</name>
<keyword evidence="2" id="KW-0812">Transmembrane</keyword>
<protein>
    <submittedName>
        <fullName evidence="3">Multidrug efflux pump subunit AcrB</fullName>
    </submittedName>
</protein>
<evidence type="ECO:0000256" key="1">
    <source>
        <dbReference type="SAM" id="MobiDB-lite"/>
    </source>
</evidence>
<dbReference type="InterPro" id="IPR027463">
    <property type="entry name" value="AcrB_DN_DC_subdom"/>
</dbReference>
<dbReference type="Pfam" id="PF00873">
    <property type="entry name" value="ACR_tran"/>
    <property type="match status" value="1"/>
</dbReference>
<evidence type="ECO:0000313" key="3">
    <source>
        <dbReference type="EMBL" id="MBB6061368.1"/>
    </source>
</evidence>
<dbReference type="Gene3D" id="3.30.70.1320">
    <property type="entry name" value="Multidrug efflux transporter AcrB pore domain like"/>
    <property type="match status" value="1"/>
</dbReference>
<feature type="region of interest" description="Disordered" evidence="1">
    <location>
        <begin position="1032"/>
        <end position="1055"/>
    </location>
</feature>
<keyword evidence="2" id="KW-0472">Membrane</keyword>
<feature type="transmembrane region" description="Helical" evidence="2">
    <location>
        <begin position="21"/>
        <end position="38"/>
    </location>
</feature>
<feature type="transmembrane region" description="Helical" evidence="2">
    <location>
        <begin position="971"/>
        <end position="987"/>
    </location>
</feature>
<keyword evidence="4" id="KW-1185">Reference proteome</keyword>
<accession>A0A7W9T5W8</accession>
<dbReference type="PANTHER" id="PTHR32063">
    <property type="match status" value="1"/>
</dbReference>
<dbReference type="PRINTS" id="PR00702">
    <property type="entry name" value="ACRIFLAVINRP"/>
</dbReference>
<dbReference type="GO" id="GO:0042910">
    <property type="term" value="F:xenobiotic transmembrane transporter activity"/>
    <property type="evidence" value="ECO:0007669"/>
    <property type="project" value="TreeGrafter"/>
</dbReference>
<feature type="transmembrane region" description="Helical" evidence="2">
    <location>
        <begin position="343"/>
        <end position="362"/>
    </location>
</feature>
<comment type="caution">
    <text evidence="3">The sequence shown here is derived from an EMBL/GenBank/DDBJ whole genome shotgun (WGS) entry which is preliminary data.</text>
</comment>
<organism evidence="3 4">
    <name type="scientific">Hymenobacter luteus</name>
    <dbReference type="NCBI Taxonomy" id="1411122"/>
    <lineage>
        <taxon>Bacteria</taxon>
        <taxon>Pseudomonadati</taxon>
        <taxon>Bacteroidota</taxon>
        <taxon>Cytophagia</taxon>
        <taxon>Cytophagales</taxon>
        <taxon>Hymenobacteraceae</taxon>
        <taxon>Hymenobacter</taxon>
    </lineage>
</organism>
<proteinExistence type="predicted"/>
<feature type="transmembrane region" description="Helical" evidence="2">
    <location>
        <begin position="468"/>
        <end position="491"/>
    </location>
</feature>
<feature type="transmembrane region" description="Helical" evidence="2">
    <location>
        <begin position="895"/>
        <end position="915"/>
    </location>
</feature>
<dbReference type="Gene3D" id="1.20.1640.10">
    <property type="entry name" value="Multidrug efflux transporter AcrB transmembrane domain"/>
    <property type="match status" value="2"/>
</dbReference>
<evidence type="ECO:0000256" key="2">
    <source>
        <dbReference type="SAM" id="Phobius"/>
    </source>
</evidence>
<sequence length="1055" mass="115710">MNENKAHKPNLIEAAMKHRQVVIILVVLLNIVGLYGLLHMPRTEFPEFTVRQGVVAGVYPGATSAQVEEQLTTKLENYLFSFAEVNKAKTYTQSKEGQVVMMVELTDRVRNPDQFWSKLRLGLQEQKGLFPRGAMIFTNTDFGSTAALLLTLESKDKTYKELETVYLKQLEAGLRRLPSLSKISHTGLLSEQITVDVDARKLAASGIKPGLLLQALQAEGTTAYAGELDEQHLSLPIHLGTRYHTENDLAEQIVYSDAQGAVVRLKDVATLRREYAEPSSFIHNNGTKTLLVTVEMAPGHNIVEFGEEVDQALAKVTKNFPADVKVNKIVNQPEVVDESISHFLNEFGLAIGSVILVTLLLLPFRVAAVAGVTIPISILITLAVMNFAGIELNTVTLAALIIVLGMVVDNAIVVIDNHVEKLDHGDSPWHAAWKSATELFMPVTVATLAITAAFFPLGLFLGGTAKDFLGAFPVTIAIALGASMFVALLLVPYLNFVFIKKGLHIAEAELQGRKKSLLDYVQTGYDKGLDAGFRFPVITVLLGILSIVTGGLLAAKLPQELFPGVERNQFAVEIYLPTGHPLQETAQVTEQVTQLLRRDKRVTSVTSFTGSSSPRFHTTYAPQTPAKNYAQLVVNTESAEATEGLLRDYAKKYRTFFPNAYVRFKQLDMLDAAAPIEVRVVGDSIPAMHRVADQIIQRLRQQPGITWVRTDFGEPRQGVQVRLREDEAARLGFTQSSIAQALALSVSSVPVTTVWEGDYPVAVQLETEKNQRSDYAALANTYITSPKTYATVPLRQVANLVPTWQEEQIVRRNGVRTLTVRADIERHLVASDLLKHVMPDLNQLALPVGVDALVYGGEHGQSQENQGPMGLSLGVAIISIFLILLFQFRRAKTAGLIMLTMPLSLFGAVLGLQLMDYPFGFTAFLGLLSLCGIVVRNGIILVDYAQELRRDHGMSVVQAAEAAGKRRMRPIFLTSAAAAIGVVPMIISRSPLWGPLGTVICFGLLLSMVLTLFVLPVLYWLFFRGEDSPQAQAEHEHELEAEQDTPPALPVASGH</sequence>
<dbReference type="SUPFAM" id="SSF82714">
    <property type="entry name" value="Multidrug efflux transporter AcrB TolC docking domain, DN and DC subdomains"/>
    <property type="match status" value="2"/>
</dbReference>
<reference evidence="3 4" key="1">
    <citation type="submission" date="2020-08" db="EMBL/GenBank/DDBJ databases">
        <title>Genomic Encyclopedia of Type Strains, Phase IV (KMG-IV): sequencing the most valuable type-strain genomes for metagenomic binning, comparative biology and taxonomic classification.</title>
        <authorList>
            <person name="Goeker M."/>
        </authorList>
    </citation>
    <scope>NUCLEOTIDE SEQUENCE [LARGE SCALE GENOMIC DNA]</scope>
    <source>
        <strain evidence="3 4">DSM 26718</strain>
    </source>
</reference>
<evidence type="ECO:0000313" key="4">
    <source>
        <dbReference type="Proteomes" id="UP000532746"/>
    </source>
</evidence>
<feature type="transmembrane region" description="Helical" evidence="2">
    <location>
        <begin position="921"/>
        <end position="945"/>
    </location>
</feature>
<dbReference type="RefSeq" id="WP_183405500.1">
    <property type="nucleotide sequence ID" value="NZ_JACHGG010000011.1"/>
</dbReference>
<dbReference type="AlphaFoldDB" id="A0A7W9T5W8"/>
<feature type="transmembrane region" description="Helical" evidence="2">
    <location>
        <begin position="869"/>
        <end position="888"/>
    </location>
</feature>
<feature type="transmembrane region" description="Helical" evidence="2">
    <location>
        <begin position="439"/>
        <end position="462"/>
    </location>
</feature>
<dbReference type="Gene3D" id="3.30.2090.10">
    <property type="entry name" value="Multidrug efflux transporter AcrB TolC docking domain, DN and DC subdomains"/>
    <property type="match status" value="2"/>
</dbReference>
<dbReference type="InterPro" id="IPR001036">
    <property type="entry name" value="Acrflvin-R"/>
</dbReference>
<feature type="transmembrane region" description="Helical" evidence="2">
    <location>
        <begin position="535"/>
        <end position="555"/>
    </location>
</feature>
<dbReference type="SUPFAM" id="SSF82866">
    <property type="entry name" value="Multidrug efflux transporter AcrB transmembrane domain"/>
    <property type="match status" value="2"/>
</dbReference>
<dbReference type="Gene3D" id="3.30.70.1430">
    <property type="entry name" value="Multidrug efflux transporter AcrB pore domain"/>
    <property type="match status" value="2"/>
</dbReference>
<dbReference type="Gene3D" id="3.30.70.1440">
    <property type="entry name" value="Multidrug efflux transporter AcrB pore domain"/>
    <property type="match status" value="1"/>
</dbReference>
<feature type="transmembrane region" description="Helical" evidence="2">
    <location>
        <begin position="993"/>
        <end position="1022"/>
    </location>
</feature>
<dbReference type="GO" id="GO:0005886">
    <property type="term" value="C:plasma membrane"/>
    <property type="evidence" value="ECO:0007669"/>
    <property type="project" value="TreeGrafter"/>
</dbReference>
<dbReference type="SUPFAM" id="SSF82693">
    <property type="entry name" value="Multidrug efflux transporter AcrB pore domain, PN1, PN2, PC1 and PC2 subdomains"/>
    <property type="match status" value="2"/>
</dbReference>
<dbReference type="Proteomes" id="UP000532746">
    <property type="component" value="Unassembled WGS sequence"/>
</dbReference>
<keyword evidence="2" id="KW-1133">Transmembrane helix</keyword>